<protein>
    <recommendedName>
        <fullName evidence="3">CopG family transcriptional regulator</fullName>
    </recommendedName>
</protein>
<comment type="caution">
    <text evidence="1">The sequence shown here is derived from an EMBL/GenBank/DDBJ whole genome shotgun (WGS) entry which is preliminary data.</text>
</comment>
<reference evidence="1 2" key="1">
    <citation type="journal article" date="2016" name="Nat. Commun.">
        <title>Thousands of microbial genomes shed light on interconnected biogeochemical processes in an aquifer system.</title>
        <authorList>
            <person name="Anantharaman K."/>
            <person name="Brown C.T."/>
            <person name="Hug L.A."/>
            <person name="Sharon I."/>
            <person name="Castelle C.J."/>
            <person name="Probst A.J."/>
            <person name="Thomas B.C."/>
            <person name="Singh A."/>
            <person name="Wilkins M.J."/>
            <person name="Karaoz U."/>
            <person name="Brodie E.L."/>
            <person name="Williams K.H."/>
            <person name="Hubbard S.S."/>
            <person name="Banfield J.F."/>
        </authorList>
    </citation>
    <scope>NUCLEOTIDE SEQUENCE [LARGE SCALE GENOMIC DNA]</scope>
</reference>
<gene>
    <name evidence="1" type="ORF">A2912_03930</name>
</gene>
<dbReference type="Proteomes" id="UP000178122">
    <property type="component" value="Unassembled WGS sequence"/>
</dbReference>
<dbReference type="AlphaFoldDB" id="A0A1G1YNC2"/>
<dbReference type="EMBL" id="MHIN01000040">
    <property type="protein sequence ID" value="OGY53789.1"/>
    <property type="molecule type" value="Genomic_DNA"/>
</dbReference>
<organism evidence="1 2">
    <name type="scientific">Candidatus Buchananbacteria bacterium RIFCSPLOWO2_01_FULL_40_23b</name>
    <dbReference type="NCBI Taxonomy" id="1797544"/>
    <lineage>
        <taxon>Bacteria</taxon>
        <taxon>Candidatus Buchananiibacteriota</taxon>
    </lineage>
</organism>
<name>A0A1G1YNC2_9BACT</name>
<evidence type="ECO:0000313" key="1">
    <source>
        <dbReference type="EMBL" id="OGY53789.1"/>
    </source>
</evidence>
<proteinExistence type="predicted"/>
<accession>A0A1G1YNC2</accession>
<evidence type="ECO:0000313" key="2">
    <source>
        <dbReference type="Proteomes" id="UP000178122"/>
    </source>
</evidence>
<evidence type="ECO:0008006" key="3">
    <source>
        <dbReference type="Google" id="ProtNLM"/>
    </source>
</evidence>
<sequence length="101" mass="11988">MILIKKTKNPPKHLNTLKYFNVRMQTTQISLTLSEPLLQASKEYSQEYGYRTIQELIIDLLRQKVIMENATRYHEIETRMKKNIGVKKFNQKDALSYIRGL</sequence>